<evidence type="ECO:0000259" key="2">
    <source>
        <dbReference type="Pfam" id="PF00391"/>
    </source>
</evidence>
<dbReference type="InterPro" id="IPR036637">
    <property type="entry name" value="Phosphohistidine_dom_sf"/>
</dbReference>
<dbReference type="PANTHER" id="PTHR43615:SF1">
    <property type="entry name" value="PPDK_N DOMAIN-CONTAINING PROTEIN"/>
    <property type="match status" value="1"/>
</dbReference>
<dbReference type="GO" id="GO:0016772">
    <property type="term" value="F:transferase activity, transferring phosphorus-containing groups"/>
    <property type="evidence" value="ECO:0007669"/>
    <property type="project" value="InterPro"/>
</dbReference>
<dbReference type="Gene3D" id="3.50.30.10">
    <property type="entry name" value="Phosphohistidine domain"/>
    <property type="match status" value="1"/>
</dbReference>
<dbReference type="EMBL" id="CAEZSR010000048">
    <property type="protein sequence ID" value="CAB4558184.1"/>
    <property type="molecule type" value="Genomic_DNA"/>
</dbReference>
<feature type="region of interest" description="Disordered" evidence="1">
    <location>
        <begin position="378"/>
        <end position="412"/>
    </location>
</feature>
<reference evidence="3" key="1">
    <citation type="submission" date="2020-05" db="EMBL/GenBank/DDBJ databases">
        <authorList>
            <person name="Chiriac C."/>
            <person name="Salcher M."/>
            <person name="Ghai R."/>
            <person name="Kavagutti S V."/>
        </authorList>
    </citation>
    <scope>NUCLEOTIDE SEQUENCE</scope>
</reference>
<dbReference type="PANTHER" id="PTHR43615">
    <property type="entry name" value="PHOSPHOENOLPYRUVATE SYNTHASE-RELATED"/>
    <property type="match status" value="1"/>
</dbReference>
<name>A0A6J6D475_9ZZZZ</name>
<evidence type="ECO:0000313" key="3">
    <source>
        <dbReference type="EMBL" id="CAB4558184.1"/>
    </source>
</evidence>
<accession>A0A6J6D475</accession>
<gene>
    <name evidence="3" type="ORF">UFOPK1493_01568</name>
</gene>
<dbReference type="SUPFAM" id="SSF52009">
    <property type="entry name" value="Phosphohistidine domain"/>
    <property type="match status" value="1"/>
</dbReference>
<dbReference type="AlphaFoldDB" id="A0A6J6D475"/>
<feature type="region of interest" description="Disordered" evidence="1">
    <location>
        <begin position="1"/>
        <end position="26"/>
    </location>
</feature>
<organism evidence="3">
    <name type="scientific">freshwater metagenome</name>
    <dbReference type="NCBI Taxonomy" id="449393"/>
    <lineage>
        <taxon>unclassified sequences</taxon>
        <taxon>metagenomes</taxon>
        <taxon>ecological metagenomes</taxon>
    </lineage>
</organism>
<feature type="domain" description="PEP-utilising enzyme mobile" evidence="2">
    <location>
        <begin position="472"/>
        <end position="541"/>
    </location>
</feature>
<dbReference type="InterPro" id="IPR008279">
    <property type="entry name" value="PEP-util_enz_mobile_dom"/>
</dbReference>
<protein>
    <submittedName>
        <fullName evidence="3">Unannotated protein</fullName>
    </submittedName>
</protein>
<dbReference type="Pfam" id="PF00391">
    <property type="entry name" value="PEP-utilizers"/>
    <property type="match status" value="1"/>
</dbReference>
<evidence type="ECO:0000256" key="1">
    <source>
        <dbReference type="SAM" id="MobiDB-lite"/>
    </source>
</evidence>
<proteinExistence type="predicted"/>
<dbReference type="InterPro" id="IPR051549">
    <property type="entry name" value="PEP_Utilizing_Enz"/>
</dbReference>
<sequence>MTFRWDPPGPGHWARDRSHMPPGSTPLLQHVSSTSMPRGTRRTFAEFGTPLDSVDVRYVNGQVYTRLRPLIAPDRPSARTPPAPLLKLVVRLHPEMRRRARRASATLRVQPWNAVIRDWHGGGKQRIVDANLALQEVDLGALDDQALLAHVLRCIEHCTATWEHHFWLHGHDLGPIGQYLHEVLPWGVRAAEALSLLEGASPSTSAPTRELRAIRDRVEASGRTPRDLAQLRAISPEIDAMVDDYLRHRGAVLFSRYDIDGVTLGERPDLVFASIVNAEVHDSSADVAERIAAVRARVPEAHRARFDEVLGQARAAMDLRDDNGPTTAEWPLGLVRLAMVELGRRLAASGRLASADLVFELRHDELVPALFTSAPTSDELAQRAEVRRRQKATDAPLTLGPPESAPPPDVLPRDLATFVSMVQLVMSHMGMDGDGSADGGRDGLAGIGIGTRTVRARARVADSPEAALDVLEPGDVLVVAGTTPAYNLVLSIAGGVVTADGGPMSHAAVIARELGIPAVIGARAALVDIPDGALVELDPVAGTVTVLPDT</sequence>